<keyword evidence="2" id="KW-1185">Reference proteome</keyword>
<dbReference type="RefSeq" id="WP_170844623.1">
    <property type="nucleotide sequence ID" value="NZ_FNEK01000043.1"/>
</dbReference>
<dbReference type="AlphaFoldDB" id="A0A1G9CEV6"/>
<organism evidence="1 2">
    <name type="scientific">Aliiruegeria lutimaris</name>
    <dbReference type="NCBI Taxonomy" id="571298"/>
    <lineage>
        <taxon>Bacteria</taxon>
        <taxon>Pseudomonadati</taxon>
        <taxon>Pseudomonadota</taxon>
        <taxon>Alphaproteobacteria</taxon>
        <taxon>Rhodobacterales</taxon>
        <taxon>Roseobacteraceae</taxon>
        <taxon>Aliiruegeria</taxon>
    </lineage>
</organism>
<evidence type="ECO:0000313" key="2">
    <source>
        <dbReference type="Proteomes" id="UP000199382"/>
    </source>
</evidence>
<dbReference type="Proteomes" id="UP000199382">
    <property type="component" value="Unassembled WGS sequence"/>
</dbReference>
<reference evidence="1 2" key="1">
    <citation type="submission" date="2016-10" db="EMBL/GenBank/DDBJ databases">
        <authorList>
            <person name="de Groot N.N."/>
        </authorList>
    </citation>
    <scope>NUCLEOTIDE SEQUENCE [LARGE SCALE GENOMIC DNA]</scope>
    <source>
        <strain evidence="1 2">DSM 25294</strain>
    </source>
</reference>
<proteinExistence type="predicted"/>
<dbReference type="EMBL" id="FNEK01000043">
    <property type="protein sequence ID" value="SDK50189.1"/>
    <property type="molecule type" value="Genomic_DNA"/>
</dbReference>
<accession>A0A1G9CEV6</accession>
<sequence length="46" mass="5200">MNDTQLHLHQIQTEASRQRAAVFARLVLATGRFVARPFRRAASHAV</sequence>
<name>A0A1G9CEV6_9RHOB</name>
<protein>
    <submittedName>
        <fullName evidence="1">Uncharacterized protein</fullName>
    </submittedName>
</protein>
<dbReference type="STRING" id="571298.SAMN04488026_104320"/>
<evidence type="ECO:0000313" key="1">
    <source>
        <dbReference type="EMBL" id="SDK50189.1"/>
    </source>
</evidence>
<gene>
    <name evidence="1" type="ORF">SAMN04488026_104320</name>
</gene>